<proteinExistence type="predicted"/>
<sequence length="189" mass="22544">MNKIIPVTTEYLSPSRSIEILNLARFEESKQVYVYNFEGNHFRIFESLVDLILFFEIGKEPLAAFDSESDLDEYLNQIPIGHGKKPLNLKLNYLYRDGANYKQFGYVVFANPDFITPLKASEQLRQKLISNEFFVPQEWKLPRLQYHPYDPEIDHEWHEFEEFEWTEEGVTDKRDFKEFLEGIEKGYEI</sequence>
<dbReference type="RefSeq" id="WP_229800718.1">
    <property type="nucleotide sequence ID" value="NZ_BMYF01000027.1"/>
</dbReference>
<protein>
    <submittedName>
        <fullName evidence="1">Uncharacterized protein</fullName>
    </submittedName>
</protein>
<reference evidence="1" key="1">
    <citation type="journal article" date="2014" name="Int. J. Syst. Evol. Microbiol.">
        <title>Complete genome sequence of Corynebacterium casei LMG S-19264T (=DSM 44701T), isolated from a smear-ripened cheese.</title>
        <authorList>
            <consortium name="US DOE Joint Genome Institute (JGI-PGF)"/>
            <person name="Walter F."/>
            <person name="Albersmeier A."/>
            <person name="Kalinowski J."/>
            <person name="Ruckert C."/>
        </authorList>
    </citation>
    <scope>NUCLEOTIDE SEQUENCE</scope>
    <source>
        <strain evidence="1">KCTC 23224</strain>
    </source>
</reference>
<keyword evidence="2" id="KW-1185">Reference proteome</keyword>
<name>A0A8J3D1E7_9BACT</name>
<organism evidence="1 2">
    <name type="scientific">Mongoliitalea lutea</name>
    <dbReference type="NCBI Taxonomy" id="849756"/>
    <lineage>
        <taxon>Bacteria</taxon>
        <taxon>Pseudomonadati</taxon>
        <taxon>Bacteroidota</taxon>
        <taxon>Cytophagia</taxon>
        <taxon>Cytophagales</taxon>
        <taxon>Cyclobacteriaceae</taxon>
        <taxon>Mongoliitalea</taxon>
    </lineage>
</organism>
<dbReference type="EMBL" id="BMYF01000027">
    <property type="protein sequence ID" value="GHB51026.1"/>
    <property type="molecule type" value="Genomic_DNA"/>
</dbReference>
<gene>
    <name evidence="1" type="ORF">GCM10008106_34760</name>
</gene>
<accession>A0A8J3D1E7</accession>
<comment type="caution">
    <text evidence="1">The sequence shown here is derived from an EMBL/GenBank/DDBJ whole genome shotgun (WGS) entry which is preliminary data.</text>
</comment>
<reference evidence="1" key="2">
    <citation type="submission" date="2020-09" db="EMBL/GenBank/DDBJ databases">
        <authorList>
            <person name="Sun Q."/>
            <person name="Kim S."/>
        </authorList>
    </citation>
    <scope>NUCLEOTIDE SEQUENCE</scope>
    <source>
        <strain evidence="1">KCTC 23224</strain>
    </source>
</reference>
<dbReference type="AlphaFoldDB" id="A0A8J3D1E7"/>
<evidence type="ECO:0000313" key="2">
    <source>
        <dbReference type="Proteomes" id="UP000642809"/>
    </source>
</evidence>
<evidence type="ECO:0000313" key="1">
    <source>
        <dbReference type="EMBL" id="GHB51026.1"/>
    </source>
</evidence>
<dbReference type="Proteomes" id="UP000642809">
    <property type="component" value="Unassembled WGS sequence"/>
</dbReference>